<keyword evidence="1" id="KW-0472">Membrane</keyword>
<feature type="transmembrane region" description="Helical" evidence="1">
    <location>
        <begin position="38"/>
        <end position="59"/>
    </location>
</feature>
<evidence type="ECO:0000313" key="2">
    <source>
        <dbReference type="EMBL" id="KAJ7394305.1"/>
    </source>
</evidence>
<accession>A0A9X0DBY3</accession>
<dbReference type="Proteomes" id="UP001163046">
    <property type="component" value="Unassembled WGS sequence"/>
</dbReference>
<comment type="caution">
    <text evidence="2">The sequence shown here is derived from an EMBL/GenBank/DDBJ whole genome shotgun (WGS) entry which is preliminary data.</text>
</comment>
<organism evidence="2 3">
    <name type="scientific">Desmophyllum pertusum</name>
    <dbReference type="NCBI Taxonomy" id="174260"/>
    <lineage>
        <taxon>Eukaryota</taxon>
        <taxon>Metazoa</taxon>
        <taxon>Cnidaria</taxon>
        <taxon>Anthozoa</taxon>
        <taxon>Hexacorallia</taxon>
        <taxon>Scleractinia</taxon>
        <taxon>Caryophylliina</taxon>
        <taxon>Caryophylliidae</taxon>
        <taxon>Desmophyllum</taxon>
    </lineage>
</organism>
<keyword evidence="3" id="KW-1185">Reference proteome</keyword>
<name>A0A9X0DBY3_9CNID</name>
<sequence>MAVKNNSQNNFTCKECWTHTNQLSDHVKFFNAFDIIKWYYNPVLWVIVLCFGQALSHMFEPKIPPRVNQTDHWMSCTDMFKKYGYPKSFVIFMAQAVFGTIDELVASPRLLPLLFLRVCFTLGYCQKEWKVLCILVKKSLQYGDPALDYIGTGGAEYLPEDAVIPDVSISNSGTTGESLDNSSNIGYNIGKLKRHLKEMESTLTDDHRKILSDPRTLKYSADDWLEHYIVVRHYVAKYELQVHAYGPFRIEKQDSKHHTDHIVQRDDERMERDFPMKRHKSFRNFLSQIRFHLWMMEDEMITKRALSACCENEL</sequence>
<keyword evidence="1" id="KW-0812">Transmembrane</keyword>
<protein>
    <submittedName>
        <fullName evidence="2">Uncharacterized protein</fullName>
    </submittedName>
</protein>
<dbReference type="EMBL" id="MU825396">
    <property type="protein sequence ID" value="KAJ7394305.1"/>
    <property type="molecule type" value="Genomic_DNA"/>
</dbReference>
<proteinExistence type="predicted"/>
<dbReference type="AlphaFoldDB" id="A0A9X0DBY3"/>
<gene>
    <name evidence="2" type="ORF">OS493_000107</name>
</gene>
<evidence type="ECO:0000313" key="3">
    <source>
        <dbReference type="Proteomes" id="UP001163046"/>
    </source>
</evidence>
<evidence type="ECO:0000256" key="1">
    <source>
        <dbReference type="SAM" id="Phobius"/>
    </source>
</evidence>
<dbReference type="OrthoDB" id="5953878at2759"/>
<reference evidence="2" key="1">
    <citation type="submission" date="2023-01" db="EMBL/GenBank/DDBJ databases">
        <title>Genome assembly of the deep-sea coral Lophelia pertusa.</title>
        <authorList>
            <person name="Herrera S."/>
            <person name="Cordes E."/>
        </authorList>
    </citation>
    <scope>NUCLEOTIDE SEQUENCE</scope>
    <source>
        <strain evidence="2">USNM1676648</strain>
        <tissue evidence="2">Polyp</tissue>
    </source>
</reference>
<keyword evidence="1" id="KW-1133">Transmembrane helix</keyword>